<dbReference type="CDD" id="cd06261">
    <property type="entry name" value="TM_PBP2"/>
    <property type="match status" value="1"/>
</dbReference>
<keyword evidence="7 9" id="KW-1133">Transmembrane helix</keyword>
<dbReference type="PANTHER" id="PTHR30425:SF1">
    <property type="entry name" value="PHOSPHATE TRANSPORT SYSTEM PERMEASE PROTEIN PSTC"/>
    <property type="match status" value="1"/>
</dbReference>
<evidence type="ECO:0000256" key="6">
    <source>
        <dbReference type="ARBA" id="ARBA00022692"/>
    </source>
</evidence>
<dbReference type="Pfam" id="PF00528">
    <property type="entry name" value="BPD_transp_1"/>
    <property type="match status" value="1"/>
</dbReference>
<comment type="similarity">
    <text evidence="2 10">Belongs to the binding-protein-dependent transport system permease family. CysTW subfamily.</text>
</comment>
<keyword evidence="3 9" id="KW-0813">Transport</keyword>
<dbReference type="Gene3D" id="1.10.3720.10">
    <property type="entry name" value="MetI-like"/>
    <property type="match status" value="1"/>
</dbReference>
<dbReference type="InterPro" id="IPR000515">
    <property type="entry name" value="MetI-like"/>
</dbReference>
<evidence type="ECO:0000256" key="4">
    <source>
        <dbReference type="ARBA" id="ARBA00022475"/>
    </source>
</evidence>
<keyword evidence="4 10" id="KW-1003">Cell membrane</keyword>
<feature type="transmembrane region" description="Helical" evidence="9">
    <location>
        <begin position="108"/>
        <end position="132"/>
    </location>
</feature>
<dbReference type="PROSITE" id="PS50928">
    <property type="entry name" value="ABC_TM1"/>
    <property type="match status" value="1"/>
</dbReference>
<keyword evidence="8 9" id="KW-0472">Membrane</keyword>
<evidence type="ECO:0000256" key="7">
    <source>
        <dbReference type="ARBA" id="ARBA00022989"/>
    </source>
</evidence>
<evidence type="ECO:0000256" key="3">
    <source>
        <dbReference type="ARBA" id="ARBA00022448"/>
    </source>
</evidence>
<dbReference type="InterPro" id="IPR051124">
    <property type="entry name" value="Phosphate_Transport_Permease"/>
</dbReference>
<keyword evidence="6 9" id="KW-0812">Transmembrane</keyword>
<dbReference type="InterPro" id="IPR035906">
    <property type="entry name" value="MetI-like_sf"/>
</dbReference>
<feature type="transmembrane region" description="Helical" evidence="9">
    <location>
        <begin position="187"/>
        <end position="208"/>
    </location>
</feature>
<evidence type="ECO:0000256" key="9">
    <source>
        <dbReference type="RuleBase" id="RU363032"/>
    </source>
</evidence>
<dbReference type="GO" id="GO:0006817">
    <property type="term" value="P:phosphate ion transport"/>
    <property type="evidence" value="ECO:0007669"/>
    <property type="project" value="UniProtKB-KW"/>
</dbReference>
<dbReference type="GO" id="GO:0005886">
    <property type="term" value="C:plasma membrane"/>
    <property type="evidence" value="ECO:0007669"/>
    <property type="project" value="UniProtKB-SubCell"/>
</dbReference>
<comment type="caution">
    <text evidence="12">The sequence shown here is derived from an EMBL/GenBank/DDBJ whole genome shotgun (WGS) entry which is preliminary data.</text>
</comment>
<dbReference type="InterPro" id="IPR011864">
    <property type="entry name" value="Phosphate_PstC"/>
</dbReference>
<dbReference type="GO" id="GO:0005315">
    <property type="term" value="F:phosphate transmembrane transporter activity"/>
    <property type="evidence" value="ECO:0007669"/>
    <property type="project" value="InterPro"/>
</dbReference>
<feature type="transmembrane region" description="Helical" evidence="9">
    <location>
        <begin position="144"/>
        <end position="166"/>
    </location>
</feature>
<reference evidence="12" key="2">
    <citation type="journal article" date="2021" name="PeerJ">
        <title>Extensive microbial diversity within the chicken gut microbiome revealed by metagenomics and culture.</title>
        <authorList>
            <person name="Gilroy R."/>
            <person name="Ravi A."/>
            <person name="Getino M."/>
            <person name="Pursley I."/>
            <person name="Horton D.L."/>
            <person name="Alikhan N.F."/>
            <person name="Baker D."/>
            <person name="Gharbi K."/>
            <person name="Hall N."/>
            <person name="Watson M."/>
            <person name="Adriaenssens E.M."/>
            <person name="Foster-Nyarko E."/>
            <person name="Jarju S."/>
            <person name="Secka A."/>
            <person name="Antonio M."/>
            <person name="Oren A."/>
            <person name="Chaudhuri R.R."/>
            <person name="La Ragione R."/>
            <person name="Hildebrand F."/>
            <person name="Pallen M.J."/>
        </authorList>
    </citation>
    <scope>NUCLEOTIDE SEQUENCE</scope>
    <source>
        <strain evidence="12">ChiSjej1B19-3389</strain>
    </source>
</reference>
<accession>A0A9D0ZGW9</accession>
<feature type="transmembrane region" description="Helical" evidence="9">
    <location>
        <begin position="72"/>
        <end position="96"/>
    </location>
</feature>
<name>A0A9D0ZGW9_9FIRM</name>
<evidence type="ECO:0000259" key="11">
    <source>
        <dbReference type="PROSITE" id="PS50928"/>
    </source>
</evidence>
<feature type="transmembrane region" description="Helical" evidence="9">
    <location>
        <begin position="12"/>
        <end position="33"/>
    </location>
</feature>
<evidence type="ECO:0000256" key="1">
    <source>
        <dbReference type="ARBA" id="ARBA00004651"/>
    </source>
</evidence>
<sequence length="286" mass="30124">MKNILETVMKGVFFLAALTSVTAVALICIFLFANGVPAMGEIGLFEFLGGQEWAPTNVPASYGVFTMILGSLYITAGAIVIGVPIGVLTAVFLARFCPKKLYRVLKPAIELLAGIPSIVYGFFGLVVIVPFIRNTFGGNGSSILTASIVLGIMILPTIVGVSESAIKAVPESYYEGSLALGATKERSVFCCVLPAAKSGILAGIILGVGRAIGETMAVVLIAGNQAWIPSSILDGVRTLTTNIVLEMGYATGLHREALIATAVVLFVFILIINLVFAFFNRRSAKK</sequence>
<gene>
    <name evidence="12" type="primary">pstC</name>
    <name evidence="12" type="ORF">IAD32_03840</name>
</gene>
<feature type="transmembrane region" description="Helical" evidence="9">
    <location>
        <begin position="257"/>
        <end position="279"/>
    </location>
</feature>
<dbReference type="SUPFAM" id="SSF161098">
    <property type="entry name" value="MetI-like"/>
    <property type="match status" value="1"/>
</dbReference>
<comment type="subcellular location">
    <subcellularLocation>
        <location evidence="1 9">Cell membrane</location>
        <topology evidence="1 9">Multi-pass membrane protein</topology>
    </subcellularLocation>
</comment>
<organism evidence="12 13">
    <name type="scientific">Candidatus Scatavimonas merdigallinarum</name>
    <dbReference type="NCBI Taxonomy" id="2840914"/>
    <lineage>
        <taxon>Bacteria</taxon>
        <taxon>Bacillati</taxon>
        <taxon>Bacillota</taxon>
        <taxon>Clostridia</taxon>
        <taxon>Eubacteriales</taxon>
        <taxon>Oscillospiraceae</taxon>
        <taxon>Oscillospiraceae incertae sedis</taxon>
        <taxon>Candidatus Scatavimonas</taxon>
    </lineage>
</organism>
<evidence type="ECO:0000256" key="2">
    <source>
        <dbReference type="ARBA" id="ARBA00007069"/>
    </source>
</evidence>
<evidence type="ECO:0000256" key="10">
    <source>
        <dbReference type="RuleBase" id="RU363054"/>
    </source>
</evidence>
<feature type="domain" description="ABC transmembrane type-1" evidence="11">
    <location>
        <begin position="68"/>
        <end position="276"/>
    </location>
</feature>
<proteinExistence type="inferred from homology"/>
<reference evidence="12" key="1">
    <citation type="submission" date="2020-10" db="EMBL/GenBank/DDBJ databases">
        <authorList>
            <person name="Gilroy R."/>
        </authorList>
    </citation>
    <scope>NUCLEOTIDE SEQUENCE</scope>
    <source>
        <strain evidence="12">ChiSjej1B19-3389</strain>
    </source>
</reference>
<evidence type="ECO:0000313" key="13">
    <source>
        <dbReference type="Proteomes" id="UP000886787"/>
    </source>
</evidence>
<dbReference type="Proteomes" id="UP000886787">
    <property type="component" value="Unassembled WGS sequence"/>
</dbReference>
<evidence type="ECO:0000313" key="12">
    <source>
        <dbReference type="EMBL" id="HIQ80397.1"/>
    </source>
</evidence>
<comment type="function">
    <text evidence="10">Part of the binding-protein-dependent transport system for phosphate; probably responsible for the translocation of the substrate across the membrane.</text>
</comment>
<keyword evidence="5 10" id="KW-0592">Phosphate transport</keyword>
<evidence type="ECO:0000256" key="8">
    <source>
        <dbReference type="ARBA" id="ARBA00023136"/>
    </source>
</evidence>
<dbReference type="EMBL" id="DVFW01000021">
    <property type="protein sequence ID" value="HIQ80397.1"/>
    <property type="molecule type" value="Genomic_DNA"/>
</dbReference>
<protein>
    <recommendedName>
        <fullName evidence="10">Phosphate transport system permease protein</fullName>
    </recommendedName>
</protein>
<dbReference type="PANTHER" id="PTHR30425">
    <property type="entry name" value="PHOSPHATE TRANSPORT SYSTEM PERMEASE PROTEIN PST"/>
    <property type="match status" value="1"/>
</dbReference>
<evidence type="ECO:0000256" key="5">
    <source>
        <dbReference type="ARBA" id="ARBA00022592"/>
    </source>
</evidence>
<dbReference type="NCBIfam" id="TIGR02138">
    <property type="entry name" value="phosphate_pstC"/>
    <property type="match status" value="1"/>
</dbReference>
<dbReference type="AlphaFoldDB" id="A0A9D0ZGW9"/>